<dbReference type="PANTHER" id="PTHR21364">
    <property type="entry name" value="GENERAL ODORANT-BINDING PROTEIN 19A"/>
    <property type="match status" value="1"/>
</dbReference>
<sequence length="145" mass="16909">MKGDGIFLISFVLIMILHNVESKRMSFEEIKEALQPIKKICIDRVKVDPKLIENANKGNFVPDRKLQCYFKCMMLMTKVMKNDKIVEQALVQIAEIMLLEELLDPVMKAISNCRDTTLKPMEGCELAYEVTKCYYNYDPTLRFYP</sequence>
<dbReference type="Gene3D" id="1.10.238.20">
    <property type="entry name" value="Pheromone/general odorant binding protein domain"/>
    <property type="match status" value="1"/>
</dbReference>
<dbReference type="CDD" id="cd23992">
    <property type="entry name" value="PBP_GOBP"/>
    <property type="match status" value="1"/>
</dbReference>
<evidence type="ECO:0000313" key="2">
    <source>
        <dbReference type="Proteomes" id="UP000504615"/>
    </source>
</evidence>
<accession>A0A6I9WL25</accession>
<dbReference type="SUPFAM" id="SSF47565">
    <property type="entry name" value="Insect pheromone/odorant-binding proteins"/>
    <property type="match status" value="1"/>
</dbReference>
<dbReference type="AlphaFoldDB" id="A0A6I9WL25"/>
<organism evidence="2 3">
    <name type="scientific">Pogonomyrmex barbatus</name>
    <name type="common">red harvester ant</name>
    <dbReference type="NCBI Taxonomy" id="144034"/>
    <lineage>
        <taxon>Eukaryota</taxon>
        <taxon>Metazoa</taxon>
        <taxon>Ecdysozoa</taxon>
        <taxon>Arthropoda</taxon>
        <taxon>Hexapoda</taxon>
        <taxon>Insecta</taxon>
        <taxon>Pterygota</taxon>
        <taxon>Neoptera</taxon>
        <taxon>Endopterygota</taxon>
        <taxon>Hymenoptera</taxon>
        <taxon>Apocrita</taxon>
        <taxon>Aculeata</taxon>
        <taxon>Formicoidea</taxon>
        <taxon>Formicidae</taxon>
        <taxon>Myrmicinae</taxon>
        <taxon>Pogonomyrmex</taxon>
    </lineage>
</organism>
<dbReference type="Pfam" id="PF01395">
    <property type="entry name" value="PBP_GOBP"/>
    <property type="match status" value="1"/>
</dbReference>
<dbReference type="PANTHER" id="PTHR21364:SF2">
    <property type="entry name" value="GENERAL ODORANT-BINDING PROTEIN 19A"/>
    <property type="match status" value="1"/>
</dbReference>
<proteinExistence type="predicted"/>
<reference evidence="3" key="1">
    <citation type="submission" date="2025-08" db="UniProtKB">
        <authorList>
            <consortium name="RefSeq"/>
        </authorList>
    </citation>
    <scope>IDENTIFICATION</scope>
</reference>
<keyword evidence="2" id="KW-1185">Reference proteome</keyword>
<dbReference type="SMART" id="SM00708">
    <property type="entry name" value="PhBP"/>
    <property type="match status" value="1"/>
</dbReference>
<dbReference type="InterPro" id="IPR006170">
    <property type="entry name" value="PBP/GOBP"/>
</dbReference>
<dbReference type="Proteomes" id="UP000504615">
    <property type="component" value="Unplaced"/>
</dbReference>
<feature type="signal peptide" evidence="1">
    <location>
        <begin position="1"/>
        <end position="22"/>
    </location>
</feature>
<evidence type="ECO:0000313" key="3">
    <source>
        <dbReference type="RefSeq" id="XP_011642243.1"/>
    </source>
</evidence>
<dbReference type="KEGG" id="pbar:105430369"/>
<feature type="chain" id="PRO_5027061561" evidence="1">
    <location>
        <begin position="23"/>
        <end position="145"/>
    </location>
</feature>
<dbReference type="GO" id="GO:0005549">
    <property type="term" value="F:odorant binding"/>
    <property type="evidence" value="ECO:0007669"/>
    <property type="project" value="InterPro"/>
</dbReference>
<dbReference type="RefSeq" id="XP_011642243.1">
    <property type="nucleotide sequence ID" value="XM_011643941.2"/>
</dbReference>
<keyword evidence="1" id="KW-0732">Signal</keyword>
<dbReference type="InterPro" id="IPR036728">
    <property type="entry name" value="PBP_GOBP_sf"/>
</dbReference>
<protein>
    <submittedName>
        <fullName evidence="3">General odorant-binding protein lush</fullName>
    </submittedName>
</protein>
<dbReference type="OrthoDB" id="5978988at2759"/>
<name>A0A6I9WL25_9HYME</name>
<dbReference type="GeneID" id="105430369"/>
<gene>
    <name evidence="3" type="primary">LOC105430369</name>
</gene>
<evidence type="ECO:0000256" key="1">
    <source>
        <dbReference type="SAM" id="SignalP"/>
    </source>
</evidence>